<evidence type="ECO:0000259" key="1">
    <source>
        <dbReference type="Pfam" id="PF00535"/>
    </source>
</evidence>
<proteinExistence type="predicted"/>
<keyword evidence="2" id="KW-0614">Plasmid</keyword>
<accession>A0A9Q9HP79</accession>
<protein>
    <submittedName>
        <fullName evidence="2">Glycosyltransferase family 2 protein</fullName>
    </submittedName>
</protein>
<dbReference type="GO" id="GO:0016758">
    <property type="term" value="F:hexosyltransferase activity"/>
    <property type="evidence" value="ECO:0007669"/>
    <property type="project" value="UniProtKB-ARBA"/>
</dbReference>
<dbReference type="SUPFAM" id="SSF53448">
    <property type="entry name" value="Nucleotide-diphospho-sugar transferases"/>
    <property type="match status" value="1"/>
</dbReference>
<dbReference type="Pfam" id="PF00535">
    <property type="entry name" value="Glycos_transf_2"/>
    <property type="match status" value="1"/>
</dbReference>
<dbReference type="KEGG" id="lcae:K3721_21495"/>
<name>A0A9Q9HP79_LEICA</name>
<evidence type="ECO:0000313" key="3">
    <source>
        <dbReference type="Proteomes" id="UP001058713"/>
    </source>
</evidence>
<dbReference type="PANTHER" id="PTHR22916">
    <property type="entry name" value="GLYCOSYLTRANSFERASE"/>
    <property type="match status" value="1"/>
</dbReference>
<dbReference type="PANTHER" id="PTHR22916:SF3">
    <property type="entry name" value="UDP-GLCNAC:BETAGAL BETA-1,3-N-ACETYLGLUCOSAMINYLTRANSFERASE-LIKE PROTEIN 1"/>
    <property type="match status" value="1"/>
</dbReference>
<reference evidence="2" key="1">
    <citation type="submission" date="2021-08" db="EMBL/GenBank/DDBJ databases">
        <authorList>
            <person name="Nwanade C."/>
            <person name="Wang M."/>
            <person name="Masoudi A."/>
            <person name="Yu Z."/>
            <person name="Liu J."/>
        </authorList>
    </citation>
    <scope>NUCLEOTIDE SEQUENCE</scope>
    <source>
        <strain evidence="2">S122</strain>
        <plasmid evidence="2">unnamed6</plasmid>
    </source>
</reference>
<geneLocation type="plasmid" evidence="2 3">
    <name>unnamed6</name>
</geneLocation>
<dbReference type="Gene3D" id="3.90.550.10">
    <property type="entry name" value="Spore Coat Polysaccharide Biosynthesis Protein SpsA, Chain A"/>
    <property type="match status" value="1"/>
</dbReference>
<dbReference type="EMBL" id="CP081076">
    <property type="protein sequence ID" value="UWQ56509.1"/>
    <property type="molecule type" value="Genomic_DNA"/>
</dbReference>
<dbReference type="Proteomes" id="UP001058713">
    <property type="component" value="Plasmid unnamed6"/>
</dbReference>
<feature type="domain" description="Glycosyltransferase 2-like" evidence="1">
    <location>
        <begin position="8"/>
        <end position="122"/>
    </location>
</feature>
<dbReference type="InterPro" id="IPR029044">
    <property type="entry name" value="Nucleotide-diphossugar_trans"/>
</dbReference>
<gene>
    <name evidence="2" type="ORF">K3721_21495</name>
</gene>
<sequence length="782" mass="86344">MSPSTSLSVIIPFYNETAFLTTAVNSVLSQGIGSVEVIIVNDNPDTFPQAFFDGLGFPENVQVTHHARNRGLPSSRNTGIDVAQGAHIAFLDADDYYLPQGLRKHLEYAQRQGAEITHAQTVITHVNRVSGDVIGPDSAYLGPEKRGRYDGADVIEAGFFIESSWASIYTADFLKGKNVRFDESQVKFEDRIFVIEALLAADSLAILGEPCRVWRKRNNSITTSAKSYEDQLLKLNLVRKSVDLWLNKCSQHGRHRAMCEFVRQTGYMITKNESSPWYGTFGFSGDEGDQKLTEMLSEYFFGLQVNEPDVVAAFDAKSPKYSGGETGGGRISPHDMFQFIDAVARRDYETARGIVNLTVRRPRPFALPHLPKPTGGGVRILLHAGLHKTGTTHIQYQLAHNRKALQANGILFPQTGFGFVEGKEPVRAGGLPGHQALVTSVFQSGGALIERLKGEILGAQCHTVVISAENLSQPDAPYAARARRMRQVVEALSEIGAVTPVFMYRQPDAWLESYYREISGNGAPLAYQTPGEFLVNNMILLDFGAIVGAAEEACGNQAVLFSFEEALQGYDDLTLAFLDKCGLVVPPQQISLTEDTRYPSTCDAQLEIARITSLLVQDQSVRQNILRTFYTQVENSGQKHKLFTPRERRQIVNTFCDRAAALFAKRGISDPRDGWLERIKDGGAPPEVMIPGSYLDVLRIAGVMSGTGIMSAAPVIGEAPARQRPDHVTEISLHDLDRIAHETRAARDMAGELDYMRNSVSWRVTTPLRTVMRGYKKLRGIA</sequence>
<dbReference type="SUPFAM" id="SSF52540">
    <property type="entry name" value="P-loop containing nucleoside triphosphate hydrolases"/>
    <property type="match status" value="1"/>
</dbReference>
<dbReference type="InterPro" id="IPR027417">
    <property type="entry name" value="P-loop_NTPase"/>
</dbReference>
<dbReference type="RefSeq" id="WP_259973151.1">
    <property type="nucleotide sequence ID" value="NZ_CP081076.1"/>
</dbReference>
<dbReference type="AlphaFoldDB" id="A0A9Q9HP79"/>
<organism evidence="2 3">
    <name type="scientific">Leisingera caerulea</name>
    <name type="common">Phaeobacter caeruleus</name>
    <dbReference type="NCBI Taxonomy" id="506591"/>
    <lineage>
        <taxon>Bacteria</taxon>
        <taxon>Pseudomonadati</taxon>
        <taxon>Pseudomonadota</taxon>
        <taxon>Alphaproteobacteria</taxon>
        <taxon>Rhodobacterales</taxon>
        <taxon>Roseobacteraceae</taxon>
        <taxon>Leisingera</taxon>
    </lineage>
</organism>
<dbReference type="InterPro" id="IPR001173">
    <property type="entry name" value="Glyco_trans_2-like"/>
</dbReference>
<dbReference type="CDD" id="cd00761">
    <property type="entry name" value="Glyco_tranf_GTA_type"/>
    <property type="match status" value="1"/>
</dbReference>
<evidence type="ECO:0000313" key="2">
    <source>
        <dbReference type="EMBL" id="UWQ56509.1"/>
    </source>
</evidence>